<evidence type="ECO:0000313" key="2">
    <source>
        <dbReference type="RefSeq" id="XP_045151301.1"/>
    </source>
</evidence>
<organism evidence="1 2">
    <name type="scientific">Echinops telfairi</name>
    <name type="common">Lesser hedgehog tenrec</name>
    <dbReference type="NCBI Taxonomy" id="9371"/>
    <lineage>
        <taxon>Eukaryota</taxon>
        <taxon>Metazoa</taxon>
        <taxon>Chordata</taxon>
        <taxon>Craniata</taxon>
        <taxon>Vertebrata</taxon>
        <taxon>Euteleostomi</taxon>
        <taxon>Mammalia</taxon>
        <taxon>Eutheria</taxon>
        <taxon>Afrotheria</taxon>
        <taxon>Tenrecidae</taxon>
        <taxon>Tenrecinae</taxon>
        <taxon>Echinops</taxon>
    </lineage>
</organism>
<dbReference type="Proteomes" id="UP000694863">
    <property type="component" value="Unplaced"/>
</dbReference>
<proteinExistence type="predicted"/>
<accession>A0AC55DHT4</accession>
<dbReference type="RefSeq" id="XP_045151301.1">
    <property type="nucleotide sequence ID" value="XM_045295366.1"/>
</dbReference>
<name>A0AC55DHT4_ECHTE</name>
<gene>
    <name evidence="2" type="primary">RIN2</name>
</gene>
<reference evidence="2" key="1">
    <citation type="submission" date="2025-08" db="UniProtKB">
        <authorList>
            <consortium name="RefSeq"/>
        </authorList>
    </citation>
    <scope>IDENTIFICATION</scope>
</reference>
<protein>
    <submittedName>
        <fullName evidence="2">Ras and Rab interactor 2 isoform X1</fullName>
    </submittedName>
</protein>
<sequence>MSSRTMGTRVLDKRGSFFKLIDTIASEIGELKQEMVQTDVSLENGLESAEPYSMVRHKGDGYSEEKDTKAYPRDSGYDSLSNRLSILDQLLHTHPIWLQLSLSEEGAAQILQSQPPGIFLVRKSTKMQKKVLSLRLPCEFGAPLKDFPIRESTYTFSLEGSGISFADLFRLIAFYCISRDVLPFTLKLPYAISTAKTEAQLEELAQLGINFWSSPADSQPPNPPPPHRPLSSDGACPGSHQLCLINGVHSIKTRTPSELECSQSNGALCFINPLFLKVHSQDLSGSLPRPNTRIPSVNGTERPRSPPPRPPPPFINSLRTSPQLPRTQTQASMPETANHNKQEAGAVPGAKPTPIPPPRLKKQASFLEAEGGAKTLTGSRPGSGCWPIPSLEPELSTAGSAGGAPPSEAQGSCTKSQPPCSESQPPWNGGRQRLSDMSISTSSSDSLEFDRSMPLFGYEVDTNSSLEDYEGESDQETMPPPIKSKKRSSSFVLPKIVKSQLRKMSGVFSSFMTPEKRMVRRIAELSRDKCTYFGCLVQDYVSFLQENKECHVSSTDLLQTIRQFMTQVKNYLAQSSELDPPIESLIPEDQIDVVLEKAMHKCILKPLKGHVETMLKDFHVADGSWKQLKDNLQLVRQRNPQELGVFAPTPDFVDVEKIKVKFMTMQKMYSPEKKVMLLLRVCKLIYTVMGNNSGRMYGADDFLPVLTYVIAQCDMLELDTEIEYMMELLDPSLLHGEGGYYLTSAYGALSLIKNFQEEQAARLLSSETRDTLRQWHKRRTTNRTIPSVDDFQNYLRVAFQDVSSGCTGKTLLVRPYITTEDVCQLCAEKFKVRDPEEFSLFLFVDETWQQLAEDTYPQKIKAELHSRPQPHIFHFVYKRVKNHPYGVIFHNGEEDLTTA</sequence>
<evidence type="ECO:0000313" key="1">
    <source>
        <dbReference type="Proteomes" id="UP000694863"/>
    </source>
</evidence>
<keyword evidence="1" id="KW-1185">Reference proteome</keyword>